<dbReference type="InterPro" id="IPR052559">
    <property type="entry name" value="V-haloperoxidase"/>
</dbReference>
<dbReference type="InterPro" id="IPR000326">
    <property type="entry name" value="PAP2/HPO"/>
</dbReference>
<feature type="domain" description="Phosphatidic acid phosphatase type 2/haloperoxidase" evidence="1">
    <location>
        <begin position="316"/>
        <end position="419"/>
    </location>
</feature>
<dbReference type="CDD" id="cd03398">
    <property type="entry name" value="PAP2_haloperoxidase"/>
    <property type="match status" value="1"/>
</dbReference>
<dbReference type="Pfam" id="PF01569">
    <property type="entry name" value="PAP2"/>
    <property type="match status" value="1"/>
</dbReference>
<evidence type="ECO:0000259" key="1">
    <source>
        <dbReference type="Pfam" id="PF01569"/>
    </source>
</evidence>
<dbReference type="Gene3D" id="1.10.606.20">
    <property type="match status" value="1"/>
</dbReference>
<proteinExistence type="predicted"/>
<dbReference type="Proteomes" id="UP001241110">
    <property type="component" value="Unassembled WGS sequence"/>
</dbReference>
<comment type="caution">
    <text evidence="2">The sequence shown here is derived from an EMBL/GenBank/DDBJ whole genome shotgun (WGS) entry which is preliminary data.</text>
</comment>
<organism evidence="2 3">
    <name type="scientific">Xanthocytophaga flava</name>
    <dbReference type="NCBI Taxonomy" id="3048013"/>
    <lineage>
        <taxon>Bacteria</taxon>
        <taxon>Pseudomonadati</taxon>
        <taxon>Bacteroidota</taxon>
        <taxon>Cytophagia</taxon>
        <taxon>Cytophagales</taxon>
        <taxon>Rhodocytophagaceae</taxon>
        <taxon>Xanthocytophaga</taxon>
    </lineage>
</organism>
<dbReference type="AlphaFoldDB" id="A0AAE3QRR2"/>
<evidence type="ECO:0000313" key="3">
    <source>
        <dbReference type="Proteomes" id="UP001241110"/>
    </source>
</evidence>
<dbReference type="GO" id="GO:0004601">
    <property type="term" value="F:peroxidase activity"/>
    <property type="evidence" value="ECO:0007669"/>
    <property type="project" value="UniProtKB-KW"/>
</dbReference>
<dbReference type="EMBL" id="JASJOS010000012">
    <property type="protein sequence ID" value="MDJ1483726.1"/>
    <property type="molecule type" value="Genomic_DNA"/>
</dbReference>
<accession>A0AAE3QRR2</accession>
<gene>
    <name evidence="2" type="ORF">QNI16_24720</name>
</gene>
<dbReference type="PANTHER" id="PTHR34599">
    <property type="entry name" value="PEROXIDASE-RELATED"/>
    <property type="match status" value="1"/>
</dbReference>
<dbReference type="RefSeq" id="WP_313984015.1">
    <property type="nucleotide sequence ID" value="NZ_JASJOS010000012.1"/>
</dbReference>
<dbReference type="PANTHER" id="PTHR34599:SF2">
    <property type="entry name" value="TRAF-TYPE DOMAIN-CONTAINING PROTEIN"/>
    <property type="match status" value="1"/>
</dbReference>
<sequence>MSKSITTIICILSIVHFVSAQKKVSNEWLISDLTENVFHLSEVMLHDVASPPAASRFYAYSLLGAYEVVAESNNTFPDISQQFHTKPKFTLPSKPADLYLPFCANYAMLEVGRNIMPSGFQLEAKQKELIAKYQKKLKLSQTQINSNKTYAEAVAMQVLAYAKSDGYNKLSTYKRYTPNKEEGHWYPTPPEYMAPVEPYWPTVRSFFIDSSKHYFNPARPASFSKEPQSSFYTLMKEVYDVTKTMTSEQRQIAAFWDCNPFAVSYSGHMAIGLKKISPGGHWMGISGIVCKQKQVPVDSAILIHTMVALTLHDAFICCWKEKYTSDRIRPETAINKYIDPAWRPMLQTPPFPEYTSGHSVVSAASAEILSYFIGDSFRFTDTSEEYFGLPPRNFTSFRHASSEAGISRLYGGIHFRDSIEEGQKQGNKIGKFVLSKLVQ</sequence>
<keyword evidence="2" id="KW-0575">Peroxidase</keyword>
<dbReference type="EC" id="1.11.1.-" evidence="2"/>
<protein>
    <submittedName>
        <fullName evidence="2">Vanadium-dependent haloperoxidase</fullName>
        <ecNumber evidence="2">1.11.1.-</ecNumber>
    </submittedName>
</protein>
<evidence type="ECO:0000313" key="2">
    <source>
        <dbReference type="EMBL" id="MDJ1483726.1"/>
    </source>
</evidence>
<reference evidence="2" key="1">
    <citation type="submission" date="2023-05" db="EMBL/GenBank/DDBJ databases">
        <authorList>
            <person name="Zhang X."/>
        </authorList>
    </citation>
    <scope>NUCLEOTIDE SEQUENCE</scope>
    <source>
        <strain evidence="2">YF14B1</strain>
    </source>
</reference>
<dbReference type="SUPFAM" id="SSF48317">
    <property type="entry name" value="Acid phosphatase/Vanadium-dependent haloperoxidase"/>
    <property type="match status" value="1"/>
</dbReference>
<dbReference type="InterPro" id="IPR036938">
    <property type="entry name" value="PAP2/HPO_sf"/>
</dbReference>
<name>A0AAE3QRR2_9BACT</name>
<keyword evidence="2" id="KW-0560">Oxidoreductase</keyword>